<evidence type="ECO:0000256" key="7">
    <source>
        <dbReference type="ARBA" id="ARBA00023065"/>
    </source>
</evidence>
<keyword evidence="7" id="KW-0406">Ion transport</keyword>
<feature type="domain" description="TonB-dependent receptor plug" evidence="15">
    <location>
        <begin position="61"/>
        <end position="167"/>
    </location>
</feature>
<evidence type="ECO:0000256" key="8">
    <source>
        <dbReference type="ARBA" id="ARBA00023077"/>
    </source>
</evidence>
<keyword evidence="10 11" id="KW-0998">Cell outer membrane</keyword>
<evidence type="ECO:0000259" key="14">
    <source>
        <dbReference type="Pfam" id="PF00593"/>
    </source>
</evidence>
<keyword evidence="13" id="KW-0732">Signal</keyword>
<dbReference type="PROSITE" id="PS52016">
    <property type="entry name" value="TONB_DEPENDENT_REC_3"/>
    <property type="match status" value="1"/>
</dbReference>
<evidence type="ECO:0000256" key="12">
    <source>
        <dbReference type="RuleBase" id="RU003357"/>
    </source>
</evidence>
<dbReference type="PANTHER" id="PTHR32552:SF81">
    <property type="entry name" value="TONB-DEPENDENT OUTER MEMBRANE RECEPTOR"/>
    <property type="match status" value="1"/>
</dbReference>
<evidence type="ECO:0000256" key="6">
    <source>
        <dbReference type="ARBA" id="ARBA00023004"/>
    </source>
</evidence>
<evidence type="ECO:0000256" key="1">
    <source>
        <dbReference type="ARBA" id="ARBA00004571"/>
    </source>
</evidence>
<evidence type="ECO:0000313" key="16">
    <source>
        <dbReference type="EMBL" id="QZN97551.1"/>
    </source>
</evidence>
<dbReference type="Gene3D" id="2.40.170.20">
    <property type="entry name" value="TonB-dependent receptor, beta-barrel domain"/>
    <property type="match status" value="1"/>
</dbReference>
<dbReference type="InterPro" id="IPR000531">
    <property type="entry name" value="Beta-barrel_TonB"/>
</dbReference>
<dbReference type="PANTHER" id="PTHR32552">
    <property type="entry name" value="FERRICHROME IRON RECEPTOR-RELATED"/>
    <property type="match status" value="1"/>
</dbReference>
<comment type="subcellular location">
    <subcellularLocation>
        <location evidence="1 11">Cell outer membrane</location>
        <topology evidence="1 11">Multi-pass membrane protein</topology>
    </subcellularLocation>
</comment>
<dbReference type="RefSeq" id="WP_222160588.1">
    <property type="nucleotide sequence ID" value="NZ_CP081864.1"/>
</dbReference>
<keyword evidence="9 11" id="KW-0472">Membrane</keyword>
<evidence type="ECO:0000256" key="9">
    <source>
        <dbReference type="ARBA" id="ARBA00023136"/>
    </source>
</evidence>
<dbReference type="SUPFAM" id="SSF56935">
    <property type="entry name" value="Porins"/>
    <property type="match status" value="1"/>
</dbReference>
<gene>
    <name evidence="16" type="ORF">K6K13_09615</name>
</gene>
<evidence type="ECO:0000256" key="10">
    <source>
        <dbReference type="ARBA" id="ARBA00023237"/>
    </source>
</evidence>
<dbReference type="InterPro" id="IPR036942">
    <property type="entry name" value="Beta-barrel_TonB_sf"/>
</dbReference>
<evidence type="ECO:0000256" key="2">
    <source>
        <dbReference type="ARBA" id="ARBA00022448"/>
    </source>
</evidence>
<organism evidence="16 17">
    <name type="scientific">Symbiopectobacterium purcellii</name>
    <dbReference type="NCBI Taxonomy" id="2871826"/>
    <lineage>
        <taxon>Bacteria</taxon>
        <taxon>Pseudomonadati</taxon>
        <taxon>Pseudomonadota</taxon>
        <taxon>Gammaproteobacteria</taxon>
        <taxon>Enterobacterales</taxon>
        <taxon>Enterobacteriaceae</taxon>
    </lineage>
</organism>
<keyword evidence="16" id="KW-0675">Receptor</keyword>
<feature type="domain" description="TonB-dependent receptor-like beta-barrel" evidence="14">
    <location>
        <begin position="287"/>
        <end position="704"/>
    </location>
</feature>
<evidence type="ECO:0000256" key="4">
    <source>
        <dbReference type="ARBA" id="ARBA00022496"/>
    </source>
</evidence>
<keyword evidence="4" id="KW-0410">Iron transport</keyword>
<evidence type="ECO:0000256" key="3">
    <source>
        <dbReference type="ARBA" id="ARBA00022452"/>
    </source>
</evidence>
<evidence type="ECO:0000256" key="11">
    <source>
        <dbReference type="PROSITE-ProRule" id="PRU01360"/>
    </source>
</evidence>
<dbReference type="InterPro" id="IPR012910">
    <property type="entry name" value="Plug_dom"/>
</dbReference>
<dbReference type="Pfam" id="PF07715">
    <property type="entry name" value="Plug"/>
    <property type="match status" value="1"/>
</dbReference>
<feature type="signal peptide" evidence="13">
    <location>
        <begin position="1"/>
        <end position="29"/>
    </location>
</feature>
<evidence type="ECO:0000256" key="5">
    <source>
        <dbReference type="ARBA" id="ARBA00022692"/>
    </source>
</evidence>
<dbReference type="Pfam" id="PF00593">
    <property type="entry name" value="TonB_dep_Rec_b-barrel"/>
    <property type="match status" value="1"/>
</dbReference>
<reference evidence="16 17" key="1">
    <citation type="submission" date="2021-08" db="EMBL/GenBank/DDBJ databases">
        <title>Culture and genomic analysis of Symbiopectobacterium purcellii sp. nov. gen. nov., isolated from the leafhopper Empoasca decipiens.</title>
        <authorList>
            <person name="Nadal-Jimenez P."/>
            <person name="Siozios S."/>
            <person name="Halliday N."/>
            <person name="Camara M."/>
            <person name="Hurst G.D.D."/>
        </authorList>
    </citation>
    <scope>NUCLEOTIDE SEQUENCE [LARGE SCALE GENOMIC DNA]</scope>
    <source>
        <strain evidence="16 17">SyEd1</strain>
    </source>
</reference>
<comment type="similarity">
    <text evidence="11 12">Belongs to the TonB-dependent receptor family.</text>
</comment>
<keyword evidence="5 11" id="KW-0812">Transmembrane</keyword>
<keyword evidence="8 12" id="KW-0798">TonB box</keyword>
<protein>
    <submittedName>
        <fullName evidence="16">TonB-dependent receptor</fullName>
    </submittedName>
</protein>
<sequence>MLNNKYFCHKRVTYPLCVCAGCVLCGAVAATPVDTAQPPTEQEDDSVVWVTARKIKEDSLRVPLSLSVFDKQMIEDRRIDDIARLIRDVPNIGMSALGDGRSTHLSMRGVGTLAQPLGHDDTSVVTYIDGVPQPLFGSDLRFLDVERIEVLRGPQGTVFGRNAQAGAINIITRQPSDDAQHTLRAEGALDRHSQNLGQLTFSGPLRDDMLKGSFSAAYADQGGDVRNQVGGWMGREQNGAMRTTLLATPDDITQLVLALSYGRDRLMPSNFVLQEGTPNFPSVALDPKGWAHRETGALSLTANRTLRTLQVTSVTAFNRYDFDNLTNNSEALTYGTWFNQPSAAFLPALDWSTYDEKQRSFYQELRMSSLDKARVGWVAGMNYLHDDYRLMNDYTTTSLLAPSNVSSVINGRRNNHYQTDSYALFGELTTALTDSEKLKGTLGLRYTHDSKGYQAHFQNNGHPGNVAAFDQQGRLQYDMLTGRAALHYQLTRDAMLYTSVARGAKSGGFPNFTNNAPSGMRDEPYQASSSWSYEVGSKNRVAGGRGEWNLALFYNQVRNEHLFAKERNLMAFTPQSIDTASYGAELEGGWQVAEHWRLGGGVGYTHAELRNVPSNVADKTGARDGYRVPAVPRFTTSLTMAYYDSADVLGIPAANVFALAQHQFIAQREANVNNNFTLPAYRQINLRAGLEFPSLDVYLFAQNVTNERPQYTGISYMPGVNVVTVGHGRVIGAGMKVHM</sequence>
<proteinExistence type="inferred from homology"/>
<evidence type="ECO:0000313" key="17">
    <source>
        <dbReference type="Proteomes" id="UP000825886"/>
    </source>
</evidence>
<accession>A0ABX9AU96</accession>
<evidence type="ECO:0000259" key="15">
    <source>
        <dbReference type="Pfam" id="PF07715"/>
    </source>
</evidence>
<dbReference type="InterPro" id="IPR039426">
    <property type="entry name" value="TonB-dep_rcpt-like"/>
</dbReference>
<evidence type="ECO:0000256" key="13">
    <source>
        <dbReference type="SAM" id="SignalP"/>
    </source>
</evidence>
<keyword evidence="3 11" id="KW-1134">Transmembrane beta strand</keyword>
<keyword evidence="17" id="KW-1185">Reference proteome</keyword>
<feature type="chain" id="PRO_5046445324" evidence="13">
    <location>
        <begin position="30"/>
        <end position="739"/>
    </location>
</feature>
<name>A0ABX9AU96_9ENTR</name>
<dbReference type="EMBL" id="CP081864">
    <property type="protein sequence ID" value="QZN97551.1"/>
    <property type="molecule type" value="Genomic_DNA"/>
</dbReference>
<dbReference type="Proteomes" id="UP000825886">
    <property type="component" value="Chromosome"/>
</dbReference>
<keyword evidence="6" id="KW-0408">Iron</keyword>
<keyword evidence="2 11" id="KW-0813">Transport</keyword>